<organism evidence="2">
    <name type="scientific">Rhizophora mucronata</name>
    <name type="common">Asiatic mangrove</name>
    <dbReference type="NCBI Taxonomy" id="61149"/>
    <lineage>
        <taxon>Eukaryota</taxon>
        <taxon>Viridiplantae</taxon>
        <taxon>Streptophyta</taxon>
        <taxon>Embryophyta</taxon>
        <taxon>Tracheophyta</taxon>
        <taxon>Spermatophyta</taxon>
        <taxon>Magnoliopsida</taxon>
        <taxon>eudicotyledons</taxon>
        <taxon>Gunneridae</taxon>
        <taxon>Pentapetalae</taxon>
        <taxon>rosids</taxon>
        <taxon>fabids</taxon>
        <taxon>Malpighiales</taxon>
        <taxon>Rhizophoraceae</taxon>
        <taxon>Rhizophora</taxon>
    </lineage>
</organism>
<feature type="region of interest" description="Disordered" evidence="1">
    <location>
        <begin position="1"/>
        <end position="42"/>
    </location>
</feature>
<reference evidence="2" key="1">
    <citation type="submission" date="2018-02" db="EMBL/GenBank/DDBJ databases">
        <title>Rhizophora mucronata_Transcriptome.</title>
        <authorList>
            <person name="Meera S.P."/>
            <person name="Sreeshan A."/>
            <person name="Augustine A."/>
        </authorList>
    </citation>
    <scope>NUCLEOTIDE SEQUENCE</scope>
    <source>
        <tissue evidence="2">Leaf</tissue>
    </source>
</reference>
<feature type="compositionally biased region" description="Polar residues" evidence="1">
    <location>
        <begin position="1"/>
        <end position="18"/>
    </location>
</feature>
<feature type="compositionally biased region" description="Basic and acidic residues" evidence="1">
    <location>
        <begin position="20"/>
        <end position="32"/>
    </location>
</feature>
<evidence type="ECO:0000256" key="1">
    <source>
        <dbReference type="SAM" id="MobiDB-lite"/>
    </source>
</evidence>
<accession>A0A2P2IY41</accession>
<sequence>MFPQDPISQEDQCDQPQQEVEPKETVCREDKQNNLIDDSLWK</sequence>
<proteinExistence type="predicted"/>
<dbReference type="AlphaFoldDB" id="A0A2P2IY41"/>
<name>A0A2P2IY41_RHIMU</name>
<dbReference type="EMBL" id="GGEC01005655">
    <property type="protein sequence ID" value="MBW86138.1"/>
    <property type="molecule type" value="Transcribed_RNA"/>
</dbReference>
<evidence type="ECO:0000313" key="2">
    <source>
        <dbReference type="EMBL" id="MBW86138.1"/>
    </source>
</evidence>
<protein>
    <submittedName>
        <fullName evidence="2">Uncharacterized protein</fullName>
    </submittedName>
</protein>